<dbReference type="Gene3D" id="1.10.287.3020">
    <property type="match status" value="1"/>
</dbReference>
<gene>
    <name evidence="1" type="ORF">C4F51_01835</name>
</gene>
<dbReference type="Pfam" id="PF11342">
    <property type="entry name" value="DUF3144"/>
    <property type="match status" value="1"/>
</dbReference>
<evidence type="ECO:0000313" key="1">
    <source>
        <dbReference type="EMBL" id="MBE8715928.1"/>
    </source>
</evidence>
<proteinExistence type="predicted"/>
<dbReference type="AlphaFoldDB" id="A0A928UZH7"/>
<protein>
    <submittedName>
        <fullName evidence="1">DUF3144 domain-containing protein</fullName>
    </submittedName>
</protein>
<dbReference type="EMBL" id="PRDL01000001">
    <property type="protein sequence ID" value="MBE8715928.1"/>
    <property type="molecule type" value="Genomic_DNA"/>
</dbReference>
<organism evidence="1 2">
    <name type="scientific">Cellvibrio polysaccharolyticus</name>
    <dbReference type="NCBI Taxonomy" id="2082724"/>
    <lineage>
        <taxon>Bacteria</taxon>
        <taxon>Pseudomonadati</taxon>
        <taxon>Pseudomonadota</taxon>
        <taxon>Gammaproteobacteria</taxon>
        <taxon>Cellvibrionales</taxon>
        <taxon>Cellvibrionaceae</taxon>
        <taxon>Cellvibrio</taxon>
    </lineage>
</organism>
<keyword evidence="2" id="KW-1185">Reference proteome</keyword>
<dbReference type="RefSeq" id="WP_193906641.1">
    <property type="nucleotide sequence ID" value="NZ_PRDL01000001.1"/>
</dbReference>
<name>A0A928UZH7_9GAMM</name>
<sequence length="100" mass="11437">MSDNNEDTLFWNLVDSFIEQANNACEDVDPGVVSAALLNAAARFNAFVVAASSIDRKEYIEEIESARNYLTGRYRELVGENLEDYRENYKVYVRADEETE</sequence>
<dbReference type="Proteomes" id="UP000652567">
    <property type="component" value="Unassembled WGS sequence"/>
</dbReference>
<reference evidence="1" key="1">
    <citation type="submission" date="2018-07" db="EMBL/GenBank/DDBJ databases">
        <title>Genome assembly of strain Ka43.</title>
        <authorList>
            <person name="Kukolya J."/>
            <person name="Nagy I."/>
            <person name="Horvath B."/>
            <person name="Toth A."/>
        </authorList>
    </citation>
    <scope>NUCLEOTIDE SEQUENCE</scope>
    <source>
        <strain evidence="1">KB43</strain>
    </source>
</reference>
<accession>A0A928UZH7</accession>
<dbReference type="InterPro" id="IPR021490">
    <property type="entry name" value="DUF3144"/>
</dbReference>
<comment type="caution">
    <text evidence="1">The sequence shown here is derived from an EMBL/GenBank/DDBJ whole genome shotgun (WGS) entry which is preliminary data.</text>
</comment>
<evidence type="ECO:0000313" key="2">
    <source>
        <dbReference type="Proteomes" id="UP000652567"/>
    </source>
</evidence>